<evidence type="ECO:0000313" key="4">
    <source>
        <dbReference type="Proteomes" id="UP001138686"/>
    </source>
</evidence>
<dbReference type="AlphaFoldDB" id="A0A9X1FNW9"/>
<organism evidence="3 4">
    <name type="scientific">Halomarinibacterium sedimenti</name>
    <dbReference type="NCBI Taxonomy" id="2857106"/>
    <lineage>
        <taxon>Bacteria</taxon>
        <taxon>Pseudomonadati</taxon>
        <taxon>Bacteroidota</taxon>
        <taxon>Flavobacteriia</taxon>
        <taxon>Flavobacteriales</taxon>
        <taxon>Flavobacteriaceae</taxon>
        <taxon>Halomarinibacterium</taxon>
    </lineage>
</organism>
<sequence length="571" mass="63680">MKTKLPFFIIFCFLSFQLSSQIFEKSVDANNQLHFHDLNITQLDDSSNDYVVSGNLFDASISTYVPVLKRVTENGVVVWFKEYSATGLQNLRFFDVISVFDMIVVTGSVDVSGVKKVFIARINATTGVMISSQYYGIISPNFNSTGIHIIYTESDADGDSVADPGYIVSGFFSDSYAVDTAASNFGFVMRTDMALNLNWTIEIDSTSTTTDYDFANHCTETSDGFFITGSANEGSKQAILGLKIGFDGTYLWDNSYSGGNSRDISVDAYYDSVSDKIYALTNYSHAHFFGITSYNNTTGVINTAETWIGTASEFDIYGFTLMESVNSMNNLVITGYDAFENWVDTAGNALSGQSNLFVYEFEKATGNQVVTNYQYLVPHVEPLGDEYNFWNGQFPLLYFPDISFNAALNGALNYFHIDYRTNAGVNFSEANMIRTFNDKRNDCENKELIISPNGVSITNTSIIVGAAPNSQNNLQLSDILIGNLIRDCQGVLSKNDFEIEKSYFYPNPTSKYVYVSSEFSKYQISDALGKIVQVGRNEENQISLEELNSGFYFITIENDKGEFQTFKIIKK</sequence>
<evidence type="ECO:0000256" key="1">
    <source>
        <dbReference type="ARBA" id="ARBA00022729"/>
    </source>
</evidence>
<dbReference type="Pfam" id="PF18962">
    <property type="entry name" value="Por_Secre_tail"/>
    <property type="match status" value="1"/>
</dbReference>
<feature type="domain" description="Secretion system C-terminal sorting" evidence="2">
    <location>
        <begin position="505"/>
        <end position="567"/>
    </location>
</feature>
<dbReference type="RefSeq" id="WP_219052417.1">
    <property type="nucleotide sequence ID" value="NZ_JAHWDP010000003.1"/>
</dbReference>
<comment type="caution">
    <text evidence="3">The sequence shown here is derived from an EMBL/GenBank/DDBJ whole genome shotgun (WGS) entry which is preliminary data.</text>
</comment>
<name>A0A9X1FNW9_9FLAO</name>
<dbReference type="EMBL" id="JAHWDP010000003">
    <property type="protein sequence ID" value="MBW2937976.1"/>
    <property type="molecule type" value="Genomic_DNA"/>
</dbReference>
<protein>
    <submittedName>
        <fullName evidence="3">T9SS type A sorting domain-containing protein</fullName>
    </submittedName>
</protein>
<dbReference type="InterPro" id="IPR026444">
    <property type="entry name" value="Secre_tail"/>
</dbReference>
<dbReference type="Proteomes" id="UP001138686">
    <property type="component" value="Unassembled WGS sequence"/>
</dbReference>
<reference evidence="3" key="1">
    <citation type="submission" date="2021-07" db="EMBL/GenBank/DDBJ databases">
        <title>Aureisphaera sp. CAU 1614 isolated from sea sediment.</title>
        <authorList>
            <person name="Kim W."/>
        </authorList>
    </citation>
    <scope>NUCLEOTIDE SEQUENCE</scope>
    <source>
        <strain evidence="3">CAU 1614</strain>
    </source>
</reference>
<keyword evidence="4" id="KW-1185">Reference proteome</keyword>
<evidence type="ECO:0000259" key="2">
    <source>
        <dbReference type="Pfam" id="PF18962"/>
    </source>
</evidence>
<accession>A0A9X1FNW9</accession>
<keyword evidence="1" id="KW-0732">Signal</keyword>
<proteinExistence type="predicted"/>
<gene>
    <name evidence="3" type="ORF">KXJ69_07655</name>
</gene>
<dbReference type="NCBIfam" id="TIGR04183">
    <property type="entry name" value="Por_Secre_tail"/>
    <property type="match status" value="1"/>
</dbReference>
<evidence type="ECO:0000313" key="3">
    <source>
        <dbReference type="EMBL" id="MBW2937976.1"/>
    </source>
</evidence>